<sequence length="135" mass="14885">MKNKWLLFSAINGFFCVAFGAFAAHVLEKNLSTIALTWIDKGLKYQMFHSVALLSLGLFQYLIPARSSSTNKMLNFIAISWSSGILCFSGSLYAVALGVSQNLVWVTPIGGVLFLIGWSGLIYILLKNQLFTPID</sequence>
<keyword evidence="5 6" id="KW-0472">Membrane</keyword>
<dbReference type="Proteomes" id="UP000188820">
    <property type="component" value="Unassembled WGS sequence"/>
</dbReference>
<accession>A0ABX3KV76</accession>
<evidence type="ECO:0000256" key="2">
    <source>
        <dbReference type="ARBA" id="ARBA00009694"/>
    </source>
</evidence>
<comment type="subcellular location">
    <subcellularLocation>
        <location evidence="1">Membrane</location>
        <topology evidence="1">Multi-pass membrane protein</topology>
    </subcellularLocation>
</comment>
<proteinExistence type="inferred from homology"/>
<dbReference type="RefSeq" id="WP_077464464.1">
    <property type="nucleotide sequence ID" value="NZ_MLAA01000040.1"/>
</dbReference>
<evidence type="ECO:0000256" key="3">
    <source>
        <dbReference type="ARBA" id="ARBA00022692"/>
    </source>
</evidence>
<dbReference type="PANTHER" id="PTHR43461:SF1">
    <property type="entry name" value="TRANSMEMBRANE PROTEIN 256"/>
    <property type="match status" value="1"/>
</dbReference>
<protein>
    <recommendedName>
        <fullName evidence="9">DUF423 domain-containing protein</fullName>
    </recommendedName>
</protein>
<organism evidence="7 8">
    <name type="scientific">Rodentibacter caecimuris</name>
    <dbReference type="NCBI Taxonomy" id="1796644"/>
    <lineage>
        <taxon>Bacteria</taxon>
        <taxon>Pseudomonadati</taxon>
        <taxon>Pseudomonadota</taxon>
        <taxon>Gammaproteobacteria</taxon>
        <taxon>Pasteurellales</taxon>
        <taxon>Pasteurellaceae</taxon>
        <taxon>Rodentibacter</taxon>
    </lineage>
</organism>
<comment type="caution">
    <text evidence="7">The sequence shown here is derived from an EMBL/GenBank/DDBJ whole genome shotgun (WGS) entry which is preliminary data.</text>
</comment>
<reference evidence="7 8" key="1">
    <citation type="submission" date="2016-10" db="EMBL/GenBank/DDBJ databases">
        <title>Rodentibacter gen. nov. and new species.</title>
        <authorList>
            <person name="Christensen H."/>
        </authorList>
    </citation>
    <scope>NUCLEOTIDE SEQUENCE [LARGE SCALE GENOMIC DNA]</scope>
    <source>
        <strain evidence="7 8">1998236014</strain>
    </source>
</reference>
<dbReference type="InterPro" id="IPR006696">
    <property type="entry name" value="DUF423"/>
</dbReference>
<keyword evidence="3 6" id="KW-0812">Transmembrane</keyword>
<dbReference type="EMBL" id="MLAA01000040">
    <property type="protein sequence ID" value="OOF67606.1"/>
    <property type="molecule type" value="Genomic_DNA"/>
</dbReference>
<evidence type="ECO:0000313" key="7">
    <source>
        <dbReference type="EMBL" id="OOF67606.1"/>
    </source>
</evidence>
<evidence type="ECO:0000256" key="6">
    <source>
        <dbReference type="SAM" id="Phobius"/>
    </source>
</evidence>
<evidence type="ECO:0000313" key="8">
    <source>
        <dbReference type="Proteomes" id="UP000188820"/>
    </source>
</evidence>
<evidence type="ECO:0008006" key="9">
    <source>
        <dbReference type="Google" id="ProtNLM"/>
    </source>
</evidence>
<gene>
    <name evidence="7" type="ORF">BKG89_09645</name>
</gene>
<evidence type="ECO:0000256" key="5">
    <source>
        <dbReference type="ARBA" id="ARBA00023136"/>
    </source>
</evidence>
<feature type="transmembrane region" description="Helical" evidence="6">
    <location>
        <begin position="47"/>
        <end position="64"/>
    </location>
</feature>
<evidence type="ECO:0000256" key="1">
    <source>
        <dbReference type="ARBA" id="ARBA00004141"/>
    </source>
</evidence>
<comment type="similarity">
    <text evidence="2">Belongs to the UPF0382 family.</text>
</comment>
<feature type="transmembrane region" description="Helical" evidence="6">
    <location>
        <begin position="103"/>
        <end position="126"/>
    </location>
</feature>
<feature type="transmembrane region" description="Helical" evidence="6">
    <location>
        <begin position="76"/>
        <end position="97"/>
    </location>
</feature>
<evidence type="ECO:0000256" key="4">
    <source>
        <dbReference type="ARBA" id="ARBA00022989"/>
    </source>
</evidence>
<dbReference type="PANTHER" id="PTHR43461">
    <property type="entry name" value="TRANSMEMBRANE PROTEIN 256"/>
    <property type="match status" value="1"/>
</dbReference>
<keyword evidence="8" id="KW-1185">Reference proteome</keyword>
<name>A0ABX3KV76_9PAST</name>
<keyword evidence="4 6" id="KW-1133">Transmembrane helix</keyword>
<dbReference type="Pfam" id="PF04241">
    <property type="entry name" value="DUF423"/>
    <property type="match status" value="1"/>
</dbReference>